<organism evidence="3">
    <name type="scientific">Sesamum latifolium</name>
    <dbReference type="NCBI Taxonomy" id="2727402"/>
    <lineage>
        <taxon>Eukaryota</taxon>
        <taxon>Viridiplantae</taxon>
        <taxon>Streptophyta</taxon>
        <taxon>Embryophyta</taxon>
        <taxon>Tracheophyta</taxon>
        <taxon>Spermatophyta</taxon>
        <taxon>Magnoliopsida</taxon>
        <taxon>eudicotyledons</taxon>
        <taxon>Gunneridae</taxon>
        <taxon>Pentapetalae</taxon>
        <taxon>asterids</taxon>
        <taxon>lamiids</taxon>
        <taxon>Lamiales</taxon>
        <taxon>Pedaliaceae</taxon>
        <taxon>Sesamum</taxon>
    </lineage>
</organism>
<evidence type="ECO:0000259" key="2">
    <source>
        <dbReference type="Pfam" id="PF03732"/>
    </source>
</evidence>
<feature type="compositionally biased region" description="Basic and acidic residues" evidence="1">
    <location>
        <begin position="331"/>
        <end position="364"/>
    </location>
</feature>
<dbReference type="PANTHER" id="PTHR33240">
    <property type="entry name" value="OS08G0508500 PROTEIN"/>
    <property type="match status" value="1"/>
</dbReference>
<gene>
    <name evidence="3" type="ORF">Slati_3505400</name>
</gene>
<feature type="region of interest" description="Disordered" evidence="1">
    <location>
        <begin position="316"/>
        <end position="391"/>
    </location>
</feature>
<evidence type="ECO:0000256" key="1">
    <source>
        <dbReference type="SAM" id="MobiDB-lite"/>
    </source>
</evidence>
<evidence type="ECO:0000313" key="3">
    <source>
        <dbReference type="EMBL" id="KAL0416735.1"/>
    </source>
</evidence>
<proteinExistence type="predicted"/>
<feature type="region of interest" description="Disordered" evidence="1">
    <location>
        <begin position="553"/>
        <end position="585"/>
    </location>
</feature>
<comment type="caution">
    <text evidence="3">The sequence shown here is derived from an EMBL/GenBank/DDBJ whole genome shotgun (WGS) entry which is preliminary data.</text>
</comment>
<feature type="region of interest" description="Disordered" evidence="1">
    <location>
        <begin position="29"/>
        <end position="71"/>
    </location>
</feature>
<name>A0AAW2UIK6_9LAMI</name>
<reference evidence="3" key="2">
    <citation type="journal article" date="2024" name="Plant">
        <title>Genomic evolution and insights into agronomic trait innovations of Sesamum species.</title>
        <authorList>
            <person name="Miao H."/>
            <person name="Wang L."/>
            <person name="Qu L."/>
            <person name="Liu H."/>
            <person name="Sun Y."/>
            <person name="Le M."/>
            <person name="Wang Q."/>
            <person name="Wei S."/>
            <person name="Zheng Y."/>
            <person name="Lin W."/>
            <person name="Duan Y."/>
            <person name="Cao H."/>
            <person name="Xiong S."/>
            <person name="Wang X."/>
            <person name="Wei L."/>
            <person name="Li C."/>
            <person name="Ma Q."/>
            <person name="Ju M."/>
            <person name="Zhao R."/>
            <person name="Li G."/>
            <person name="Mu C."/>
            <person name="Tian Q."/>
            <person name="Mei H."/>
            <person name="Zhang T."/>
            <person name="Gao T."/>
            <person name="Zhang H."/>
        </authorList>
    </citation>
    <scope>NUCLEOTIDE SEQUENCE</scope>
    <source>
        <strain evidence="3">KEN1</strain>
    </source>
</reference>
<feature type="region of interest" description="Disordered" evidence="1">
    <location>
        <begin position="1"/>
        <end position="20"/>
    </location>
</feature>
<dbReference type="PANTHER" id="PTHR33240:SF15">
    <property type="entry name" value="GAG-PRO-LIKE PROTEIN"/>
    <property type="match status" value="1"/>
</dbReference>
<feature type="domain" description="Retrotransposon gag" evidence="2">
    <location>
        <begin position="190"/>
        <end position="260"/>
    </location>
</feature>
<protein>
    <recommendedName>
        <fullName evidence="2">Retrotransposon gag domain-containing protein</fullName>
    </recommendedName>
</protein>
<dbReference type="AlphaFoldDB" id="A0AAW2UIK6"/>
<dbReference type="InterPro" id="IPR005162">
    <property type="entry name" value="Retrotrans_gag_dom"/>
</dbReference>
<feature type="compositionally biased region" description="Pro residues" evidence="1">
    <location>
        <begin position="42"/>
        <end position="52"/>
    </location>
</feature>
<feature type="compositionally biased region" description="Basic and acidic residues" evidence="1">
    <location>
        <begin position="569"/>
        <end position="585"/>
    </location>
</feature>
<dbReference type="Pfam" id="PF03732">
    <property type="entry name" value="Retrotrans_gag"/>
    <property type="match status" value="1"/>
</dbReference>
<reference evidence="3" key="1">
    <citation type="submission" date="2020-06" db="EMBL/GenBank/DDBJ databases">
        <authorList>
            <person name="Li T."/>
            <person name="Hu X."/>
            <person name="Zhang T."/>
            <person name="Song X."/>
            <person name="Zhang H."/>
            <person name="Dai N."/>
            <person name="Sheng W."/>
            <person name="Hou X."/>
            <person name="Wei L."/>
        </authorList>
    </citation>
    <scope>NUCLEOTIDE SEQUENCE</scope>
    <source>
        <strain evidence="3">KEN1</strain>
        <tissue evidence="3">Leaf</tissue>
    </source>
</reference>
<accession>A0AAW2UIK6</accession>
<feature type="compositionally biased region" description="Basic and acidic residues" evidence="1">
    <location>
        <begin position="371"/>
        <end position="391"/>
    </location>
</feature>
<sequence length="659" mass="72026">MENPTQTIDKQKGTAPPIGTQALQVITGAPSLPGVTGSAPAALPPAPLPPRVTDPVADLPHRSTSSDTSTEELSPVLLRAIQHVVAAALREHVRVAAPPRVAPPPEADALDEEDKEEIPVPALPAGRRHNDVKYQIEGAPEDERRGVPFTETVMANELPLNCRTPAIAEYDGAADPMEHLSRFENAALLHRAIGSFQEFRSLFLHQFASSQKVRKTELSLFAVRQKEDEPLKEYLQRFNTAALEVPAATQEVKASAFSQGPLDGDFFKSLAKKPISKFDALLARAAKYINMEEAQAPRKIAEERSARRLGRMLLPRNPVLTSETKPPFQRTHPERVPARIRLLERARGTGPYQKKERDKAREIRAPSPGRPSREGAKQTSGGKEDNNDISRKGVMRMIAGGPSGGDSHQARKSQVQEAHQISIKEVLDIETMEDAPIIQFGRAERSGPQTTHNDALVIMATIANYEVGRIFIDFGSSADILFGEAYDQMQLGDVSLEKVNTSLYGFAGEVVHPRGMVSLPLTMGRGNLTKDLLVKILSGGCAICIQCDPGTKKNVDDAPDQVPPGKKGKTPEEKNSEEAETPAKVHPSDELLNIEIILGNPNKTTRIGSHLGEEAKKEITLCLQRNTDIFASTPQDLEGIDHQVITHHLNIDPSYKPIK</sequence>
<dbReference type="EMBL" id="JACGWN010000012">
    <property type="protein sequence ID" value="KAL0416735.1"/>
    <property type="molecule type" value="Genomic_DNA"/>
</dbReference>